<sequence>MSGRLRPTTASLAAALSLLLFLAAAPVFPDTDAASVRLAEPARLLGEGVNPGPQGAARPAPPEAQRGAAMTLTVPRLGIRELPVPTGSTQRELDREGILHLAGTGPPWREGSNTFIAGHALGFRQTRVPYVFYRLERLRPGDEIVVRDRRGRAYVFRVYDRLTVRPQDYWVTYPVAGKTTISLQTCTPVPTFERRLVVRGELVDGPPS</sequence>
<feature type="region of interest" description="Disordered" evidence="3">
    <location>
        <begin position="46"/>
        <end position="65"/>
    </location>
</feature>
<proteinExistence type="predicted"/>
<name>A0A510HLN6_9ACTN</name>
<feature type="compositionally biased region" description="Low complexity" evidence="3">
    <location>
        <begin position="51"/>
        <end position="65"/>
    </location>
</feature>
<dbReference type="SUPFAM" id="SSF63817">
    <property type="entry name" value="Sortase"/>
    <property type="match status" value="1"/>
</dbReference>
<dbReference type="OrthoDB" id="5242879at2"/>
<organism evidence="5 6">
    <name type="scientific">Rubrobacter xylanophilus</name>
    <dbReference type="NCBI Taxonomy" id="49319"/>
    <lineage>
        <taxon>Bacteria</taxon>
        <taxon>Bacillati</taxon>
        <taxon>Actinomycetota</taxon>
        <taxon>Rubrobacteria</taxon>
        <taxon>Rubrobacterales</taxon>
        <taxon>Rubrobacteraceae</taxon>
        <taxon>Rubrobacter</taxon>
    </lineage>
</organism>
<dbReference type="GO" id="GO:0016787">
    <property type="term" value="F:hydrolase activity"/>
    <property type="evidence" value="ECO:0007669"/>
    <property type="project" value="UniProtKB-KW"/>
</dbReference>
<evidence type="ECO:0000313" key="5">
    <source>
        <dbReference type="EMBL" id="BBL80872.1"/>
    </source>
</evidence>
<evidence type="ECO:0008006" key="7">
    <source>
        <dbReference type="Google" id="ProtNLM"/>
    </source>
</evidence>
<evidence type="ECO:0000256" key="4">
    <source>
        <dbReference type="SAM" id="SignalP"/>
    </source>
</evidence>
<evidence type="ECO:0000256" key="2">
    <source>
        <dbReference type="PIRSR" id="PIRSR605754-1"/>
    </source>
</evidence>
<dbReference type="InterPro" id="IPR005754">
    <property type="entry name" value="Sortase"/>
</dbReference>
<dbReference type="NCBIfam" id="TIGR01076">
    <property type="entry name" value="sortase_fam"/>
    <property type="match status" value="1"/>
</dbReference>
<feature type="active site" description="Acyl-thioester intermediate" evidence="2">
    <location>
        <position position="186"/>
    </location>
</feature>
<dbReference type="CDD" id="cd05830">
    <property type="entry name" value="Sortase_E"/>
    <property type="match status" value="1"/>
</dbReference>
<protein>
    <recommendedName>
        <fullName evidence="7">Peptidase C60, sortase A and B</fullName>
    </recommendedName>
</protein>
<accession>A0A510HLN6</accession>
<evidence type="ECO:0000313" key="6">
    <source>
        <dbReference type="Proteomes" id="UP000318065"/>
    </source>
</evidence>
<dbReference type="RefSeq" id="WP_143528832.1">
    <property type="nucleotide sequence ID" value="NZ_AP019791.1"/>
</dbReference>
<dbReference type="EMBL" id="AP019791">
    <property type="protein sequence ID" value="BBL80872.1"/>
    <property type="molecule type" value="Genomic_DNA"/>
</dbReference>
<keyword evidence="4" id="KW-0732">Signal</keyword>
<feature type="chain" id="PRO_5039508993" description="Peptidase C60, sortase A and B" evidence="4">
    <location>
        <begin position="30"/>
        <end position="208"/>
    </location>
</feature>
<dbReference type="AlphaFoldDB" id="A0A510HLN6"/>
<dbReference type="Proteomes" id="UP000318065">
    <property type="component" value="Chromosome"/>
</dbReference>
<dbReference type="InterPro" id="IPR042003">
    <property type="entry name" value="Sortase_E"/>
</dbReference>
<evidence type="ECO:0000256" key="1">
    <source>
        <dbReference type="ARBA" id="ARBA00022801"/>
    </source>
</evidence>
<dbReference type="InterPro" id="IPR023365">
    <property type="entry name" value="Sortase_dom-sf"/>
</dbReference>
<reference evidence="5" key="1">
    <citation type="journal article" date="2019" name="Microbiol. Resour. Announc.">
        <title>Complete Genome Sequence of Rubrobacter xylanophilus Strain AA3-22, Isolated from Arima Onsen in Japan.</title>
        <authorList>
            <person name="Tomariguchi N."/>
            <person name="Miyazaki K."/>
        </authorList>
    </citation>
    <scope>NUCLEOTIDE SEQUENCE [LARGE SCALE GENOMIC DNA]</scope>
    <source>
        <strain evidence="5">AA3-22</strain>
    </source>
</reference>
<dbReference type="Gene3D" id="2.40.260.10">
    <property type="entry name" value="Sortase"/>
    <property type="match status" value="1"/>
</dbReference>
<feature type="signal peptide" evidence="4">
    <location>
        <begin position="1"/>
        <end position="29"/>
    </location>
</feature>
<dbReference type="Pfam" id="PF04203">
    <property type="entry name" value="Sortase"/>
    <property type="match status" value="1"/>
</dbReference>
<keyword evidence="1" id="KW-0378">Hydrolase</keyword>
<gene>
    <name evidence="5" type="ORF">RxyAA322_27260</name>
</gene>
<keyword evidence="6" id="KW-1185">Reference proteome</keyword>
<feature type="active site" description="Proton donor/acceptor" evidence="2">
    <location>
        <position position="119"/>
    </location>
</feature>
<evidence type="ECO:0000256" key="3">
    <source>
        <dbReference type="SAM" id="MobiDB-lite"/>
    </source>
</evidence>